<dbReference type="InterPro" id="IPR003593">
    <property type="entry name" value="AAA+_ATPase"/>
</dbReference>
<evidence type="ECO:0000256" key="2">
    <source>
        <dbReference type="ARBA" id="ARBA00006914"/>
    </source>
</evidence>
<dbReference type="Pfam" id="PF04212">
    <property type="entry name" value="MIT"/>
    <property type="match status" value="1"/>
</dbReference>
<dbReference type="InterPro" id="IPR003960">
    <property type="entry name" value="ATPase_AAA_CS"/>
</dbReference>
<dbReference type="CDD" id="cd19521">
    <property type="entry name" value="RecA-like_VPS4"/>
    <property type="match status" value="1"/>
</dbReference>
<evidence type="ECO:0000313" key="16">
    <source>
        <dbReference type="EMBL" id="KAK2777223.1"/>
    </source>
</evidence>
<dbReference type="InterPro" id="IPR003959">
    <property type="entry name" value="ATPase_AAA_core"/>
</dbReference>
<organism evidence="16 17">
    <name type="scientific">Colletotrichum kahawae</name>
    <name type="common">Coffee berry disease fungus</name>
    <dbReference type="NCBI Taxonomy" id="34407"/>
    <lineage>
        <taxon>Eukaryota</taxon>
        <taxon>Fungi</taxon>
        <taxon>Dikarya</taxon>
        <taxon>Ascomycota</taxon>
        <taxon>Pezizomycotina</taxon>
        <taxon>Sordariomycetes</taxon>
        <taxon>Hypocreomycetidae</taxon>
        <taxon>Glomerellales</taxon>
        <taxon>Glomerellaceae</taxon>
        <taxon>Colletotrichum</taxon>
        <taxon>Colletotrichum gloeosporioides species complex</taxon>
    </lineage>
</organism>
<dbReference type="GO" id="GO:0016887">
    <property type="term" value="F:ATP hydrolysis activity"/>
    <property type="evidence" value="ECO:0007669"/>
    <property type="project" value="InterPro"/>
</dbReference>
<dbReference type="Pfam" id="PF09336">
    <property type="entry name" value="Vps4_C"/>
    <property type="match status" value="1"/>
</dbReference>
<reference evidence="16" key="1">
    <citation type="submission" date="2023-02" db="EMBL/GenBank/DDBJ databases">
        <title>Colletotrichum kahawae CIFC_Que2 genome sequencing and assembly.</title>
        <authorList>
            <person name="Baroncelli R."/>
        </authorList>
    </citation>
    <scope>NUCLEOTIDE SEQUENCE</scope>
    <source>
        <strain evidence="16">CIFC_Que2</strain>
    </source>
</reference>
<evidence type="ECO:0000256" key="5">
    <source>
        <dbReference type="ARBA" id="ARBA00022741"/>
    </source>
</evidence>
<dbReference type="PROSITE" id="PS00674">
    <property type="entry name" value="AAA"/>
    <property type="match status" value="1"/>
</dbReference>
<dbReference type="GO" id="GO:0045324">
    <property type="term" value="P:late endosome to vacuole transport"/>
    <property type="evidence" value="ECO:0007669"/>
    <property type="project" value="UniProtKB-ARBA"/>
</dbReference>
<evidence type="ECO:0000313" key="17">
    <source>
        <dbReference type="Proteomes" id="UP001281614"/>
    </source>
</evidence>
<dbReference type="CDD" id="cd02678">
    <property type="entry name" value="MIT_VPS4"/>
    <property type="match status" value="1"/>
</dbReference>
<dbReference type="InterPro" id="IPR041569">
    <property type="entry name" value="AAA_lid_3"/>
</dbReference>
<dbReference type="Gene3D" id="1.10.8.60">
    <property type="match status" value="1"/>
</dbReference>
<dbReference type="FunFam" id="1.10.8.60:FF:000015">
    <property type="entry name" value="vacuolar protein sorting-associated protein 4A"/>
    <property type="match status" value="1"/>
</dbReference>
<feature type="compositionally biased region" description="Gly residues" evidence="13">
    <location>
        <begin position="213"/>
        <end position="232"/>
    </location>
</feature>
<evidence type="ECO:0000256" key="1">
    <source>
        <dbReference type="ARBA" id="ARBA00004481"/>
    </source>
</evidence>
<dbReference type="PANTHER" id="PTHR23074:SF83">
    <property type="entry name" value="VACUOLAR PROTEIN SORTING-ASSOCIATED PROTEIN 4A"/>
    <property type="match status" value="1"/>
</dbReference>
<dbReference type="SMART" id="SM00382">
    <property type="entry name" value="AAA"/>
    <property type="match status" value="1"/>
</dbReference>
<dbReference type="Gene3D" id="1.20.58.80">
    <property type="entry name" value="Phosphotransferase system, lactose/cellobiose-type IIA subunit"/>
    <property type="match status" value="1"/>
</dbReference>
<comment type="caution">
    <text evidence="16">The sequence shown here is derived from an EMBL/GenBank/DDBJ whole genome shotgun (WGS) entry which is preliminary data.</text>
</comment>
<dbReference type="EMBL" id="VYYT01000021">
    <property type="protein sequence ID" value="KAK2777223.1"/>
    <property type="molecule type" value="Genomic_DNA"/>
</dbReference>
<dbReference type="SMART" id="SM00745">
    <property type="entry name" value="MIT"/>
    <property type="match status" value="1"/>
</dbReference>
<keyword evidence="4" id="KW-0813">Transport</keyword>
<dbReference type="FunFam" id="1.20.58.80:FF:000004">
    <property type="entry name" value="Vacuolar protein sorting-associated protein 4"/>
    <property type="match status" value="1"/>
</dbReference>
<sequence length="566" mass="61928">MTAACIERLRRKSHQQGTSSVSGITNRPGNVTESPASASSIPQPHPRQASAKRRRNPPPGATSNIYPVHLSNPIPTEKRPLQTGTRQRGGCTQQASPLFASLSRIALKLAARRRNTQSRRRQRLRRRTATMSGITDFLGRAISTVKQAIDADNAADYEKAFQLYTKSLELFVLAVKWEKTPKSKELIRQKTAEYMDRAEKLKTYLAEAEQKKSGGGGGGKPGAMGVNGGGKGKANADEGDEDNKKLRNALSGAILQERPNVRWDDVAGLEGAKDTLKEAVVLPIKFPSLFQGKRQAWKGILLYGPPGTGKSYLAKAVATEANSTFFSVSSSDLVSKWMGESERLVKALFSMARENKPSVLFIDEIDALCGPRGEGESEASRRIKTELLVQMDGVGNDSKGILVLGATNIPWQLDAAIRRRFQRRVHIGLPDANGRARMFKLAIGDTETNLQADDYRVLAEMSEGFSGSDISNVVQQALMGPVRKIIQATHFKSVTVEGVRKLTPCSPGDPEAKEMTYHDVDSEELMAPIIELKDFKQALKESHPTVSEDDASKQIEWTNEFGSEGA</sequence>
<dbReference type="GO" id="GO:0015031">
    <property type="term" value="P:protein transport"/>
    <property type="evidence" value="ECO:0007669"/>
    <property type="project" value="UniProtKB-KW"/>
</dbReference>
<proteinExistence type="inferred from homology"/>
<evidence type="ECO:0000259" key="15">
    <source>
        <dbReference type="SMART" id="SM00745"/>
    </source>
</evidence>
<keyword evidence="8 12" id="KW-0067">ATP-binding</keyword>
<evidence type="ECO:0000256" key="12">
    <source>
        <dbReference type="RuleBase" id="RU003651"/>
    </source>
</evidence>
<evidence type="ECO:0000256" key="6">
    <source>
        <dbReference type="ARBA" id="ARBA00022753"/>
    </source>
</evidence>
<evidence type="ECO:0000256" key="11">
    <source>
        <dbReference type="ARBA" id="ARBA00048883"/>
    </source>
</evidence>
<evidence type="ECO:0000259" key="14">
    <source>
        <dbReference type="SMART" id="SM00382"/>
    </source>
</evidence>
<dbReference type="GO" id="GO:0016197">
    <property type="term" value="P:endosomal transport"/>
    <property type="evidence" value="ECO:0007669"/>
    <property type="project" value="TreeGrafter"/>
</dbReference>
<evidence type="ECO:0000256" key="8">
    <source>
        <dbReference type="ARBA" id="ARBA00022840"/>
    </source>
</evidence>
<feature type="region of interest" description="Disordered" evidence="13">
    <location>
        <begin position="542"/>
        <end position="566"/>
    </location>
</feature>
<dbReference type="InterPro" id="IPR045253">
    <property type="entry name" value="VPS4_MIT"/>
</dbReference>
<evidence type="ECO:0000256" key="9">
    <source>
        <dbReference type="ARBA" id="ARBA00022927"/>
    </source>
</evidence>
<dbReference type="GO" id="GO:0007033">
    <property type="term" value="P:vacuole organization"/>
    <property type="evidence" value="ECO:0007669"/>
    <property type="project" value="TreeGrafter"/>
</dbReference>
<evidence type="ECO:0000256" key="10">
    <source>
        <dbReference type="ARBA" id="ARBA00023136"/>
    </source>
</evidence>
<feature type="compositionally biased region" description="Polar residues" evidence="13">
    <location>
        <begin position="82"/>
        <end position="95"/>
    </location>
</feature>
<dbReference type="PANTHER" id="PTHR23074">
    <property type="entry name" value="AAA DOMAIN-CONTAINING"/>
    <property type="match status" value="1"/>
</dbReference>
<feature type="domain" description="AAA+ ATPase" evidence="14">
    <location>
        <begin position="296"/>
        <end position="431"/>
    </location>
</feature>
<dbReference type="Pfam" id="PF17862">
    <property type="entry name" value="AAA_lid_3"/>
    <property type="match status" value="1"/>
</dbReference>
<dbReference type="InterPro" id="IPR015415">
    <property type="entry name" value="Spast_Vps4_C"/>
</dbReference>
<feature type="region of interest" description="Disordered" evidence="13">
    <location>
        <begin position="209"/>
        <end position="242"/>
    </location>
</feature>
<dbReference type="EC" id="3.6.4.6" evidence="3"/>
<dbReference type="InterPro" id="IPR007330">
    <property type="entry name" value="MIT_dom"/>
</dbReference>
<dbReference type="SUPFAM" id="SSF52540">
    <property type="entry name" value="P-loop containing nucleoside triphosphate hydrolases"/>
    <property type="match status" value="1"/>
</dbReference>
<evidence type="ECO:0000256" key="3">
    <source>
        <dbReference type="ARBA" id="ARBA00012674"/>
    </source>
</evidence>
<dbReference type="InterPro" id="IPR036181">
    <property type="entry name" value="MIT_dom_sf"/>
</dbReference>
<dbReference type="Pfam" id="PF00004">
    <property type="entry name" value="AAA"/>
    <property type="match status" value="1"/>
</dbReference>
<dbReference type="FunFam" id="3.40.50.300:FF:000043">
    <property type="entry name" value="Vacuolar protein sorting-associated protein 4"/>
    <property type="match status" value="1"/>
</dbReference>
<keyword evidence="7" id="KW-0378">Hydrolase</keyword>
<keyword evidence="6" id="KW-0967">Endosome</keyword>
<keyword evidence="17" id="KW-1185">Reference proteome</keyword>
<comment type="subcellular location">
    <subcellularLocation>
        <location evidence="1">Endosome membrane</location>
        <topology evidence="1">Peripheral membrane protein</topology>
    </subcellularLocation>
</comment>
<comment type="catalytic activity">
    <reaction evidence="11">
        <text>ATP + H2O = ADP + phosphate + H(+)</text>
        <dbReference type="Rhea" id="RHEA:13065"/>
        <dbReference type="ChEBI" id="CHEBI:15377"/>
        <dbReference type="ChEBI" id="CHEBI:15378"/>
        <dbReference type="ChEBI" id="CHEBI:30616"/>
        <dbReference type="ChEBI" id="CHEBI:43474"/>
        <dbReference type="ChEBI" id="CHEBI:456216"/>
        <dbReference type="EC" id="3.6.4.6"/>
    </reaction>
</comment>
<dbReference type="Gene3D" id="3.40.50.300">
    <property type="entry name" value="P-loop containing nucleotide triphosphate hydrolases"/>
    <property type="match status" value="1"/>
</dbReference>
<evidence type="ECO:0000256" key="13">
    <source>
        <dbReference type="SAM" id="MobiDB-lite"/>
    </source>
</evidence>
<feature type="compositionally biased region" description="Polar residues" evidence="13">
    <location>
        <begin position="15"/>
        <end position="42"/>
    </location>
</feature>
<dbReference type="InterPro" id="IPR050304">
    <property type="entry name" value="MT-severing_AAA_ATPase"/>
</dbReference>
<gene>
    <name evidence="16" type="ORF">CKAH01_12189</name>
</gene>
<feature type="domain" description="MIT" evidence="15">
    <location>
        <begin position="134"/>
        <end position="211"/>
    </location>
</feature>
<dbReference type="InterPro" id="IPR027417">
    <property type="entry name" value="P-loop_NTPase"/>
</dbReference>
<evidence type="ECO:0000256" key="4">
    <source>
        <dbReference type="ARBA" id="ARBA00022448"/>
    </source>
</evidence>
<name>A0AAE0DCU6_COLKA</name>
<comment type="similarity">
    <text evidence="2 12">Belongs to the AAA ATPase family.</text>
</comment>
<dbReference type="SUPFAM" id="SSF116846">
    <property type="entry name" value="MIT domain"/>
    <property type="match status" value="1"/>
</dbReference>
<protein>
    <recommendedName>
        <fullName evidence="3">vesicle-fusing ATPase</fullName>
        <ecNumber evidence="3">3.6.4.6</ecNumber>
    </recommendedName>
</protein>
<keyword evidence="10" id="KW-0472">Membrane</keyword>
<keyword evidence="9" id="KW-0653">Protein transport</keyword>
<dbReference type="AlphaFoldDB" id="A0AAE0DCU6"/>
<dbReference type="Proteomes" id="UP001281614">
    <property type="component" value="Unassembled WGS sequence"/>
</dbReference>
<feature type="region of interest" description="Disordered" evidence="13">
    <location>
        <begin position="1"/>
        <end position="95"/>
    </location>
</feature>
<keyword evidence="5 12" id="KW-0547">Nucleotide-binding</keyword>
<accession>A0AAE0DCU6</accession>
<dbReference type="GO" id="GO:0005524">
    <property type="term" value="F:ATP binding"/>
    <property type="evidence" value="ECO:0007669"/>
    <property type="project" value="UniProtKB-KW"/>
</dbReference>
<feature type="compositionally biased region" description="Polar residues" evidence="13">
    <location>
        <begin position="555"/>
        <end position="566"/>
    </location>
</feature>
<evidence type="ECO:0000256" key="7">
    <source>
        <dbReference type="ARBA" id="ARBA00022801"/>
    </source>
</evidence>
<dbReference type="GO" id="GO:0010008">
    <property type="term" value="C:endosome membrane"/>
    <property type="evidence" value="ECO:0007669"/>
    <property type="project" value="UniProtKB-SubCell"/>
</dbReference>